<dbReference type="RefSeq" id="WP_387407926.1">
    <property type="nucleotide sequence ID" value="NZ_JBIASD010000001.1"/>
</dbReference>
<dbReference type="Pfam" id="PF17660">
    <property type="entry name" value="BTRD1"/>
    <property type="match status" value="5"/>
</dbReference>
<keyword evidence="3" id="KW-1185">Reference proteome</keyword>
<sequence length="270" mass="29038">MRTTRMLAVAAVALAVAATPAAAHAQASTAPVAYHGLTSAQQTQKFQELSGKGYVPVSLSISSGPSYAGVWVKSSGAAWAMFQDMSAQGYQQRFDEYSVKGYQPTVVTATGSGDAARFAAVFVKKSGNFIARHNMTIEQLTSGNLDAMAKGLMLTSIDVYGTAGAPTYAAIWTPNTSGVKWHVTYDLSSADHSAAFKLRLSNGYRPAYVAVDPGGTYTTIWRKDKVDSWFEYTGMSSSGYQSRFNELKTKGYYPAQVNSEDGKYAAIWTK</sequence>
<comment type="caution">
    <text evidence="2">The sequence shown here is derived from an EMBL/GenBank/DDBJ whole genome shotgun (WGS) entry which is preliminary data.</text>
</comment>
<protein>
    <submittedName>
        <fullName evidence="2">Uncharacterized protein</fullName>
    </submittedName>
</protein>
<evidence type="ECO:0000313" key="2">
    <source>
        <dbReference type="EMBL" id="MFF3663993.1"/>
    </source>
</evidence>
<feature type="chain" id="PRO_5046755578" evidence="1">
    <location>
        <begin position="26"/>
        <end position="270"/>
    </location>
</feature>
<keyword evidence="1" id="KW-0732">Signal</keyword>
<dbReference type="Proteomes" id="UP001602013">
    <property type="component" value="Unassembled WGS sequence"/>
</dbReference>
<organism evidence="2 3">
    <name type="scientific">Microtetraspora malaysiensis</name>
    <dbReference type="NCBI Taxonomy" id="161358"/>
    <lineage>
        <taxon>Bacteria</taxon>
        <taxon>Bacillati</taxon>
        <taxon>Actinomycetota</taxon>
        <taxon>Actinomycetes</taxon>
        <taxon>Streptosporangiales</taxon>
        <taxon>Streptosporangiaceae</taxon>
        <taxon>Microtetraspora</taxon>
    </lineage>
</organism>
<name>A0ABW6SGI7_9ACTN</name>
<gene>
    <name evidence="2" type="ORF">ACFYXI_00260</name>
</gene>
<proteinExistence type="predicted"/>
<feature type="signal peptide" evidence="1">
    <location>
        <begin position="1"/>
        <end position="25"/>
    </location>
</feature>
<dbReference type="EMBL" id="JBIASD010000001">
    <property type="protein sequence ID" value="MFF3663993.1"/>
    <property type="molecule type" value="Genomic_DNA"/>
</dbReference>
<dbReference type="InterPro" id="IPR049511">
    <property type="entry name" value="PGH-like_rpt"/>
</dbReference>
<accession>A0ABW6SGI7</accession>
<evidence type="ECO:0000256" key="1">
    <source>
        <dbReference type="SAM" id="SignalP"/>
    </source>
</evidence>
<reference evidence="2 3" key="1">
    <citation type="submission" date="2024-10" db="EMBL/GenBank/DDBJ databases">
        <title>The Natural Products Discovery Center: Release of the First 8490 Sequenced Strains for Exploring Actinobacteria Biosynthetic Diversity.</title>
        <authorList>
            <person name="Kalkreuter E."/>
            <person name="Kautsar S.A."/>
            <person name="Yang D."/>
            <person name="Bader C.D."/>
            <person name="Teijaro C.N."/>
            <person name="Fluegel L."/>
            <person name="Davis C.M."/>
            <person name="Simpson J.R."/>
            <person name="Lauterbach L."/>
            <person name="Steele A.D."/>
            <person name="Gui C."/>
            <person name="Meng S."/>
            <person name="Li G."/>
            <person name="Viehrig K."/>
            <person name="Ye F."/>
            <person name="Su P."/>
            <person name="Kiefer A.F."/>
            <person name="Nichols A."/>
            <person name="Cepeda A.J."/>
            <person name="Yan W."/>
            <person name="Fan B."/>
            <person name="Jiang Y."/>
            <person name="Adhikari A."/>
            <person name="Zheng C.-J."/>
            <person name="Schuster L."/>
            <person name="Cowan T.M."/>
            <person name="Smanski M.J."/>
            <person name="Chevrette M.G."/>
            <person name="De Carvalho L.P.S."/>
            <person name="Shen B."/>
        </authorList>
    </citation>
    <scope>NUCLEOTIDE SEQUENCE [LARGE SCALE GENOMIC DNA]</scope>
    <source>
        <strain evidence="2 3">NPDC002173</strain>
    </source>
</reference>
<evidence type="ECO:0000313" key="3">
    <source>
        <dbReference type="Proteomes" id="UP001602013"/>
    </source>
</evidence>